<evidence type="ECO:0000256" key="5">
    <source>
        <dbReference type="PROSITE-ProRule" id="PRU00302"/>
    </source>
</evidence>
<evidence type="ECO:0000256" key="3">
    <source>
        <dbReference type="ARBA" id="ARBA00022737"/>
    </source>
</evidence>
<accession>A0A8D1GGJ4</accession>
<proteinExistence type="predicted"/>
<dbReference type="Pfam" id="PF00084">
    <property type="entry name" value="Sushi"/>
    <property type="match status" value="2"/>
</dbReference>
<evidence type="ECO:0000313" key="8">
    <source>
        <dbReference type="Ensembl" id="ENSSSCP00045003180.1"/>
    </source>
</evidence>
<dbReference type="Pfam" id="PF18453">
    <property type="entry name" value="C4bp_oligo"/>
    <property type="match status" value="1"/>
</dbReference>
<dbReference type="CDD" id="cd00033">
    <property type="entry name" value="CCP"/>
    <property type="match status" value="2"/>
</dbReference>
<organism evidence="8 9">
    <name type="scientific">Sus scrofa</name>
    <name type="common">Pig</name>
    <dbReference type="NCBI Taxonomy" id="9823"/>
    <lineage>
        <taxon>Eukaryota</taxon>
        <taxon>Metazoa</taxon>
        <taxon>Chordata</taxon>
        <taxon>Craniata</taxon>
        <taxon>Vertebrata</taxon>
        <taxon>Euteleostomi</taxon>
        <taxon>Mammalia</taxon>
        <taxon>Eutheria</taxon>
        <taxon>Laurasiatheria</taxon>
        <taxon>Artiodactyla</taxon>
        <taxon>Suina</taxon>
        <taxon>Suidae</taxon>
        <taxon>Sus</taxon>
    </lineage>
</organism>
<dbReference type="Gene3D" id="2.10.70.10">
    <property type="entry name" value="Complement Module, domain 1"/>
    <property type="match status" value="2"/>
</dbReference>
<dbReference type="InterPro" id="IPR040514">
    <property type="entry name" value="C4bp_oligo"/>
</dbReference>
<dbReference type="AlphaFoldDB" id="A0A8D1GGJ4"/>
<comment type="caution">
    <text evidence="5">Lacks conserved residue(s) required for the propagation of feature annotation.</text>
</comment>
<evidence type="ECO:0000259" key="7">
    <source>
        <dbReference type="PROSITE" id="PS50923"/>
    </source>
</evidence>
<dbReference type="PROSITE" id="PS51257">
    <property type="entry name" value="PROKAR_LIPOPROTEIN"/>
    <property type="match status" value="1"/>
</dbReference>
<reference evidence="8" key="1">
    <citation type="submission" date="2025-08" db="UniProtKB">
        <authorList>
            <consortium name="Ensembl"/>
        </authorList>
    </citation>
    <scope>IDENTIFICATION</scope>
</reference>
<dbReference type="PROSITE" id="PS50923">
    <property type="entry name" value="SUSHI"/>
    <property type="match status" value="2"/>
</dbReference>
<dbReference type="Gene3D" id="1.20.5.3730">
    <property type="match status" value="1"/>
</dbReference>
<dbReference type="Proteomes" id="UP000694728">
    <property type="component" value="Unplaced"/>
</dbReference>
<feature type="disulfide bond" evidence="5">
    <location>
        <begin position="30"/>
        <end position="73"/>
    </location>
</feature>
<evidence type="ECO:0000313" key="9">
    <source>
        <dbReference type="Proteomes" id="UP000694728"/>
    </source>
</evidence>
<feature type="chain" id="PRO_5034779334" description="Sushi domain-containing protein" evidence="6">
    <location>
        <begin position="29"/>
        <end position="202"/>
    </location>
</feature>
<evidence type="ECO:0000256" key="2">
    <source>
        <dbReference type="ARBA" id="ARBA00022729"/>
    </source>
</evidence>
<keyword evidence="1 5" id="KW-0768">Sushi</keyword>
<feature type="domain" description="Sushi" evidence="7">
    <location>
        <begin position="87"/>
        <end position="145"/>
    </location>
</feature>
<protein>
    <recommendedName>
        <fullName evidence="7">Sushi domain-containing protein</fullName>
    </recommendedName>
</protein>
<dbReference type="InterPro" id="IPR000436">
    <property type="entry name" value="Sushi_SCR_CCP_dom"/>
</dbReference>
<dbReference type="SMART" id="SM00032">
    <property type="entry name" value="CCP"/>
    <property type="match status" value="2"/>
</dbReference>
<sequence length="202" mass="22708">MPPNLQRIFPALCLLGVLFLLHCTPVLCGCDNPPVVAHGHHTQIIGLFGMKKDEVVYKCDEGYTLVGEDRLSCRSSRWSPAAPQCKALCPKPQIDRGKLSVDQDEYIESENVIVQCGSGYGLVGPKIITCTEDGTWHPRVPKCEWEYPEDCEQVHEGKKLMQCLPNPEEIKLALELYKLSLETKLLELQIDKEKKAKAKYSI</sequence>
<keyword evidence="4 5" id="KW-1015">Disulfide bond</keyword>
<dbReference type="PANTHER" id="PTHR45656">
    <property type="entry name" value="PROTEIN CBR-CLEC-78"/>
    <property type="match status" value="1"/>
</dbReference>
<dbReference type="SUPFAM" id="SSF57535">
    <property type="entry name" value="Complement control module/SCR domain"/>
    <property type="match status" value="2"/>
</dbReference>
<evidence type="ECO:0000256" key="6">
    <source>
        <dbReference type="SAM" id="SignalP"/>
    </source>
</evidence>
<keyword evidence="3" id="KW-0677">Repeat</keyword>
<dbReference type="InterPro" id="IPR035976">
    <property type="entry name" value="Sushi/SCR/CCP_sf"/>
</dbReference>
<feature type="signal peptide" evidence="6">
    <location>
        <begin position="1"/>
        <end position="28"/>
    </location>
</feature>
<name>A0A8D1GGJ4_PIG</name>
<evidence type="ECO:0000256" key="1">
    <source>
        <dbReference type="ARBA" id="ARBA00022659"/>
    </source>
</evidence>
<evidence type="ECO:0000256" key="4">
    <source>
        <dbReference type="ARBA" id="ARBA00023157"/>
    </source>
</evidence>
<dbReference type="PANTHER" id="PTHR45656:SF4">
    <property type="entry name" value="PROTEIN CBR-CLEC-78"/>
    <property type="match status" value="1"/>
</dbReference>
<keyword evidence="2 6" id="KW-0732">Signal</keyword>
<dbReference type="FunFam" id="2.10.70.10:FF:000014">
    <property type="entry name" value="Membrane cofactor protein"/>
    <property type="match status" value="1"/>
</dbReference>
<dbReference type="Ensembl" id="ENSSSCT00045004855.1">
    <property type="protein sequence ID" value="ENSSSCP00045003180.1"/>
    <property type="gene ID" value="ENSSSCG00045003028.1"/>
</dbReference>
<feature type="disulfide bond" evidence="5">
    <location>
        <begin position="116"/>
        <end position="143"/>
    </location>
</feature>
<feature type="domain" description="Sushi" evidence="7">
    <location>
        <begin position="28"/>
        <end position="86"/>
    </location>
</feature>
<dbReference type="InterPro" id="IPR051277">
    <property type="entry name" value="SEZ6_CSMD_C4BPB_Regulators"/>
</dbReference>